<accession>A0A9P8SMF5</accession>
<dbReference type="Pfam" id="PF13347">
    <property type="entry name" value="MFS_2"/>
    <property type="match status" value="1"/>
</dbReference>
<evidence type="ECO:0000256" key="5">
    <source>
        <dbReference type="ARBA" id="ARBA00023136"/>
    </source>
</evidence>
<evidence type="ECO:0000313" key="7">
    <source>
        <dbReference type="EMBL" id="KAH0967279.1"/>
    </source>
</evidence>
<evidence type="ECO:0000313" key="8">
    <source>
        <dbReference type="Proteomes" id="UP000824596"/>
    </source>
</evidence>
<dbReference type="RefSeq" id="XP_044724792.1">
    <property type="nucleotide sequence ID" value="XM_044861159.1"/>
</dbReference>
<comment type="subcellular location">
    <subcellularLocation>
        <location evidence="1">Membrane</location>
        <topology evidence="1">Multi-pass membrane protein</topology>
    </subcellularLocation>
</comment>
<feature type="transmembrane region" description="Helical" evidence="6">
    <location>
        <begin position="88"/>
        <end position="106"/>
    </location>
</feature>
<feature type="transmembrane region" description="Helical" evidence="6">
    <location>
        <begin position="55"/>
        <end position="76"/>
    </location>
</feature>
<feature type="transmembrane region" description="Helical" evidence="6">
    <location>
        <begin position="263"/>
        <end position="285"/>
    </location>
</feature>
<gene>
    <name evidence="7" type="ORF">HRG_02688</name>
</gene>
<protein>
    <submittedName>
        <fullName evidence="7">MFS/sugar transport protein</fullName>
    </submittedName>
</protein>
<keyword evidence="5 6" id="KW-0472">Membrane</keyword>
<keyword evidence="3 6" id="KW-0812">Transmembrane</keyword>
<reference evidence="7" key="1">
    <citation type="submission" date="2021-09" db="EMBL/GenBank/DDBJ databases">
        <title>A high-quality genome of the endoparasitic fungus Hirsutella rhossiliensis with a comparison of Hirsutella genomes reveals transposable elements contributing to genome size variation.</title>
        <authorList>
            <person name="Lin R."/>
            <person name="Jiao Y."/>
            <person name="Sun X."/>
            <person name="Ling J."/>
            <person name="Xie B."/>
            <person name="Cheng X."/>
        </authorList>
    </citation>
    <scope>NUCLEOTIDE SEQUENCE</scope>
    <source>
        <strain evidence="7">HR02</strain>
    </source>
</reference>
<keyword evidence="4 6" id="KW-1133">Transmembrane helix</keyword>
<dbReference type="Proteomes" id="UP000824596">
    <property type="component" value="Unassembled WGS sequence"/>
</dbReference>
<proteinExistence type="predicted"/>
<sequence>MATLVGEQSVKGSTETTRLLLLTFVSIGVTFTWGVEMTYCTPYLLNLGLTKSNTSLIWIAGPLSGLIVQPIVGVISDENTSKWGRRRPLMIAGAVVVAAGLVIMGFTRELVGLVIGDDEQARRPAIALAVLSIYIVDFAINVVQSCARSLVVDTLPLERQQTGAAWTSRMCAIGHVIGYAAGSVDLVQLLGTTLGDSQFQQLTVIASVAMLGSTALTCWAVTERVLVSPEDAKSQTILGVLRQIHHTLRHLTPRIQAICWAQFWAWIGWFPFLFYSTTWVGETYYRYDAPAKEKQSQDALGDIGRIGSLSLFLYSTLTTVAAFVLPLLVKSPDGDAFTHRPPAAIAGLVKSWNERKPDIQTTWMCGHFVFAASMFFAPLAKSFRFATALMCFCSLPWAIATWAPPALLGVEVNKLSGGTENGGAYRQLSGEPDIELSPFSNGNGRLHPESVLSRTGTSKSSTTVELSGIYFGILNIYTALPQFVGAFIASIVFAVLEPGGSPELAADANADKGPGDRTGPSAISACLFIGALSALVAAFATRKLKRL</sequence>
<dbReference type="PANTHER" id="PTHR19432">
    <property type="entry name" value="SUGAR TRANSPORTER"/>
    <property type="match status" value="1"/>
</dbReference>
<feature type="transmembrane region" description="Helical" evidence="6">
    <location>
        <begin position="126"/>
        <end position="143"/>
    </location>
</feature>
<dbReference type="AlphaFoldDB" id="A0A9P8SMF5"/>
<dbReference type="GeneID" id="68351817"/>
<evidence type="ECO:0000256" key="2">
    <source>
        <dbReference type="ARBA" id="ARBA00022448"/>
    </source>
</evidence>
<dbReference type="GO" id="GO:0008506">
    <property type="term" value="F:sucrose:proton symporter activity"/>
    <property type="evidence" value="ECO:0007669"/>
    <property type="project" value="TreeGrafter"/>
</dbReference>
<evidence type="ECO:0000256" key="6">
    <source>
        <dbReference type="SAM" id="Phobius"/>
    </source>
</evidence>
<evidence type="ECO:0000256" key="3">
    <source>
        <dbReference type="ARBA" id="ARBA00022692"/>
    </source>
</evidence>
<dbReference type="Gene3D" id="1.20.1250.20">
    <property type="entry name" value="MFS general substrate transporter like domains"/>
    <property type="match status" value="1"/>
</dbReference>
<dbReference type="PANTHER" id="PTHR19432:SF76">
    <property type="entry name" value="TRANSPORTER, PUTATIVE (EUROFUNG)-RELATED"/>
    <property type="match status" value="1"/>
</dbReference>
<comment type="caution">
    <text evidence="7">The sequence shown here is derived from an EMBL/GenBank/DDBJ whole genome shotgun (WGS) entry which is preliminary data.</text>
</comment>
<dbReference type="GO" id="GO:0005886">
    <property type="term" value="C:plasma membrane"/>
    <property type="evidence" value="ECO:0007669"/>
    <property type="project" value="TreeGrafter"/>
</dbReference>
<feature type="transmembrane region" description="Helical" evidence="6">
    <location>
        <begin position="469"/>
        <end position="496"/>
    </location>
</feature>
<dbReference type="EMBL" id="JAIZPD010000002">
    <property type="protein sequence ID" value="KAH0967279.1"/>
    <property type="molecule type" value="Genomic_DNA"/>
</dbReference>
<feature type="transmembrane region" description="Helical" evidence="6">
    <location>
        <begin position="306"/>
        <end position="329"/>
    </location>
</feature>
<dbReference type="InterPro" id="IPR036259">
    <property type="entry name" value="MFS_trans_sf"/>
</dbReference>
<evidence type="ECO:0000256" key="4">
    <source>
        <dbReference type="ARBA" id="ARBA00022989"/>
    </source>
</evidence>
<evidence type="ECO:0000256" key="1">
    <source>
        <dbReference type="ARBA" id="ARBA00004141"/>
    </source>
</evidence>
<organism evidence="7 8">
    <name type="scientific">Hirsutella rhossiliensis</name>
    <dbReference type="NCBI Taxonomy" id="111463"/>
    <lineage>
        <taxon>Eukaryota</taxon>
        <taxon>Fungi</taxon>
        <taxon>Dikarya</taxon>
        <taxon>Ascomycota</taxon>
        <taxon>Pezizomycotina</taxon>
        <taxon>Sordariomycetes</taxon>
        <taxon>Hypocreomycetidae</taxon>
        <taxon>Hypocreales</taxon>
        <taxon>Ophiocordycipitaceae</taxon>
        <taxon>Hirsutella</taxon>
    </lineage>
</organism>
<keyword evidence="8" id="KW-1185">Reference proteome</keyword>
<feature type="transmembrane region" description="Helical" evidence="6">
    <location>
        <begin position="19"/>
        <end position="35"/>
    </location>
</feature>
<dbReference type="SUPFAM" id="SSF103473">
    <property type="entry name" value="MFS general substrate transporter"/>
    <property type="match status" value="1"/>
</dbReference>
<name>A0A9P8SMF5_9HYPO</name>
<feature type="transmembrane region" description="Helical" evidence="6">
    <location>
        <begin position="522"/>
        <end position="541"/>
    </location>
</feature>
<keyword evidence="2" id="KW-0813">Transport</keyword>
<dbReference type="OrthoDB" id="28755at2759"/>